<dbReference type="EMBL" id="JABAGD010000010">
    <property type="protein sequence ID" value="NMF04591.1"/>
    <property type="molecule type" value="Genomic_DNA"/>
</dbReference>
<dbReference type="AlphaFoldDB" id="A0A7X9XP40"/>
<evidence type="ECO:0000313" key="2">
    <source>
        <dbReference type="Proteomes" id="UP000587880"/>
    </source>
</evidence>
<organism evidence="1 2">
    <name type="scientific">Clostridium beijerinckii</name>
    <name type="common">Clostridium MP</name>
    <dbReference type="NCBI Taxonomy" id="1520"/>
    <lineage>
        <taxon>Bacteria</taxon>
        <taxon>Bacillati</taxon>
        <taxon>Bacillota</taxon>
        <taxon>Clostridia</taxon>
        <taxon>Eubacteriales</taxon>
        <taxon>Clostridiaceae</taxon>
        <taxon>Clostridium</taxon>
    </lineage>
</organism>
<gene>
    <name evidence="1" type="ORF">HF849_07420</name>
</gene>
<proteinExistence type="predicted"/>
<protein>
    <submittedName>
        <fullName evidence="1">Uncharacterized protein</fullName>
    </submittedName>
</protein>
<name>A0A7X9XP40_CLOBE</name>
<dbReference type="RefSeq" id="WP_168981582.1">
    <property type="nucleotide sequence ID" value="NZ_JABAGD010000010.1"/>
</dbReference>
<evidence type="ECO:0000313" key="1">
    <source>
        <dbReference type="EMBL" id="NMF04591.1"/>
    </source>
</evidence>
<comment type="caution">
    <text evidence="1">The sequence shown here is derived from an EMBL/GenBank/DDBJ whole genome shotgun (WGS) entry which is preliminary data.</text>
</comment>
<sequence length="72" mass="8507">MNVILNNGDIIMVRNSIYCYLVQKKTIKQITWKSFLKLSGYKMIDLKSEFWGMSARNFVVNGHYQLEINFIV</sequence>
<accession>A0A7X9XP40</accession>
<dbReference type="Proteomes" id="UP000587880">
    <property type="component" value="Unassembled WGS sequence"/>
</dbReference>
<reference evidence="1 2" key="1">
    <citation type="submission" date="2020-04" db="EMBL/GenBank/DDBJ databases">
        <authorList>
            <person name="Hitch T.C.A."/>
            <person name="Wylensek D."/>
            <person name="Clavel T."/>
        </authorList>
    </citation>
    <scope>NUCLEOTIDE SEQUENCE [LARGE SCALE GENOMIC DNA]</scope>
    <source>
        <strain evidence="1 2">WB01_NA02</strain>
    </source>
</reference>